<keyword evidence="1" id="KW-0812">Transmembrane</keyword>
<evidence type="ECO:0000313" key="3">
    <source>
        <dbReference type="Proteomes" id="UP000295807"/>
    </source>
</evidence>
<dbReference type="Proteomes" id="UP000295807">
    <property type="component" value="Unassembled WGS sequence"/>
</dbReference>
<evidence type="ECO:0008006" key="4">
    <source>
        <dbReference type="Google" id="ProtNLM"/>
    </source>
</evidence>
<comment type="caution">
    <text evidence="2">The sequence shown here is derived from an EMBL/GenBank/DDBJ whole genome shotgun (WGS) entry which is preliminary data.</text>
</comment>
<evidence type="ECO:0000313" key="2">
    <source>
        <dbReference type="EMBL" id="TCS90335.1"/>
    </source>
</evidence>
<organism evidence="2 3">
    <name type="scientific">Anseongella ginsenosidimutans</name>
    <dbReference type="NCBI Taxonomy" id="496056"/>
    <lineage>
        <taxon>Bacteria</taxon>
        <taxon>Pseudomonadati</taxon>
        <taxon>Bacteroidota</taxon>
        <taxon>Sphingobacteriia</taxon>
        <taxon>Sphingobacteriales</taxon>
        <taxon>Sphingobacteriaceae</taxon>
        <taxon>Anseongella</taxon>
    </lineage>
</organism>
<accession>A0A4R3KXB9</accession>
<dbReference type="AlphaFoldDB" id="A0A4R3KXB9"/>
<name>A0A4R3KXB9_9SPHI</name>
<dbReference type="OrthoDB" id="582675at2"/>
<keyword evidence="3" id="KW-1185">Reference proteome</keyword>
<reference evidence="2 3" key="1">
    <citation type="submission" date="2019-03" db="EMBL/GenBank/DDBJ databases">
        <title>Genomic Encyclopedia of Type Strains, Phase IV (KMG-IV): sequencing the most valuable type-strain genomes for metagenomic binning, comparative biology and taxonomic classification.</title>
        <authorList>
            <person name="Goeker M."/>
        </authorList>
    </citation>
    <scope>NUCLEOTIDE SEQUENCE [LARGE SCALE GENOMIC DNA]</scope>
    <source>
        <strain evidence="2 3">DSM 21100</strain>
    </source>
</reference>
<feature type="transmembrane region" description="Helical" evidence="1">
    <location>
        <begin position="51"/>
        <end position="72"/>
    </location>
</feature>
<keyword evidence="1" id="KW-1133">Transmembrane helix</keyword>
<proteinExistence type="predicted"/>
<keyword evidence="1" id="KW-0472">Membrane</keyword>
<dbReference type="EMBL" id="SMAD01000001">
    <property type="protein sequence ID" value="TCS90335.1"/>
    <property type="molecule type" value="Genomic_DNA"/>
</dbReference>
<protein>
    <recommendedName>
        <fullName evidence="4">PH (Pleckstrin Homology) domain-containing protein</fullName>
    </recommendedName>
</protein>
<dbReference type="RefSeq" id="WP_132127771.1">
    <property type="nucleotide sequence ID" value="NZ_CP042432.1"/>
</dbReference>
<sequence>MEENKYLFGEKQQFRQIWLWALLLAAVLPIPGVLIYQLITGQPAGDNPAPVTVLVILMLFVVLPLLLGFYYAKLTMRISREGIFFGWNFPSGALNRIAWPEIRECKIIQYKFVGLGYHVSMRYGTVYNVKGNLGLRIVKKDGTEYLIGTEKPDELQAALTEYYAGAILPGQAAVSGTGGAGGRKGI</sequence>
<gene>
    <name evidence="2" type="ORF">EDD80_101535</name>
</gene>
<feature type="transmembrane region" description="Helical" evidence="1">
    <location>
        <begin position="17"/>
        <end position="39"/>
    </location>
</feature>
<evidence type="ECO:0000256" key="1">
    <source>
        <dbReference type="SAM" id="Phobius"/>
    </source>
</evidence>